<dbReference type="AlphaFoldDB" id="A0A0J6VZA6"/>
<dbReference type="SUPFAM" id="SSF159894">
    <property type="entry name" value="YgaC/TfoX-N like"/>
    <property type="match status" value="1"/>
</dbReference>
<dbReference type="Proteomes" id="UP000036513">
    <property type="component" value="Unassembled WGS sequence"/>
</dbReference>
<evidence type="ECO:0000259" key="1">
    <source>
        <dbReference type="Pfam" id="PF04993"/>
    </source>
</evidence>
<name>A0A0J6VZA6_9MYCO</name>
<sequence>MVAGRRVTQNHRMAYDTDLADRVRELIAAERGVDEKPMFGGLAFLIGGNMSVCVSGRGGLMVRVPPEDTEQLLGLDHVEPMIMSGRQTRGWLRVSADGVASTRQLQTWVRRGVEQAKTLPAK</sequence>
<dbReference type="InterPro" id="IPR007076">
    <property type="entry name" value="TfoX_N"/>
</dbReference>
<dbReference type="PATRIC" id="fig|37916.4.peg.3609"/>
<feature type="domain" description="TfoX N-terminal" evidence="1">
    <location>
        <begin position="26"/>
        <end position="116"/>
    </location>
</feature>
<evidence type="ECO:0000313" key="3">
    <source>
        <dbReference type="Proteomes" id="UP000036513"/>
    </source>
</evidence>
<gene>
    <name evidence="2" type="ORF">MCHLDSM_03674</name>
</gene>
<evidence type="ECO:0000313" key="2">
    <source>
        <dbReference type="EMBL" id="KMO75454.1"/>
    </source>
</evidence>
<dbReference type="SMR" id="A0A0J6VZA6"/>
<proteinExistence type="predicted"/>
<organism evidence="2 3">
    <name type="scientific">Mycolicibacterium chlorophenolicum</name>
    <dbReference type="NCBI Taxonomy" id="37916"/>
    <lineage>
        <taxon>Bacteria</taxon>
        <taxon>Bacillati</taxon>
        <taxon>Actinomycetota</taxon>
        <taxon>Actinomycetes</taxon>
        <taxon>Mycobacteriales</taxon>
        <taxon>Mycobacteriaceae</taxon>
        <taxon>Mycolicibacterium</taxon>
    </lineage>
</organism>
<accession>A0A0J6VZA6</accession>
<dbReference type="EMBL" id="JYNL01000030">
    <property type="protein sequence ID" value="KMO75454.1"/>
    <property type="molecule type" value="Genomic_DNA"/>
</dbReference>
<dbReference type="STRING" id="37916.MCHLDSM_03674"/>
<dbReference type="Gene3D" id="3.30.1460.30">
    <property type="entry name" value="YgaC/TfoX-N like chaperone"/>
    <property type="match status" value="1"/>
</dbReference>
<protein>
    <recommendedName>
        <fullName evidence="1">TfoX N-terminal domain-containing protein</fullName>
    </recommendedName>
</protein>
<comment type="caution">
    <text evidence="2">The sequence shown here is derived from an EMBL/GenBank/DDBJ whole genome shotgun (WGS) entry which is preliminary data.</text>
</comment>
<dbReference type="Pfam" id="PF04993">
    <property type="entry name" value="TfoX_N"/>
    <property type="match status" value="1"/>
</dbReference>
<keyword evidence="3" id="KW-1185">Reference proteome</keyword>
<reference evidence="2 3" key="1">
    <citation type="journal article" date="2015" name="Genome Biol. Evol.">
        <title>Characterization of Three Mycobacterium spp. with Potential Use in Bioremediation by Genome Sequencing and Comparative Genomics.</title>
        <authorList>
            <person name="Das S."/>
            <person name="Pettersson B.M."/>
            <person name="Behra P.R."/>
            <person name="Ramesh M."/>
            <person name="Dasgupta S."/>
            <person name="Bhattacharya A."/>
            <person name="Kirsebom L.A."/>
        </authorList>
    </citation>
    <scope>NUCLEOTIDE SEQUENCE [LARGE SCALE GENOMIC DNA]</scope>
    <source>
        <strain evidence="2 3">DSM 43826</strain>
    </source>
</reference>